<feature type="region of interest" description="Disordered" evidence="6">
    <location>
        <begin position="23"/>
        <end position="88"/>
    </location>
</feature>
<evidence type="ECO:0000256" key="4">
    <source>
        <dbReference type="ARBA" id="ARBA00023187"/>
    </source>
</evidence>
<dbReference type="Pfam" id="PF03343">
    <property type="entry name" value="SART-1"/>
    <property type="match status" value="1"/>
</dbReference>
<evidence type="ECO:0000313" key="8">
    <source>
        <dbReference type="Proteomes" id="UP000319731"/>
    </source>
</evidence>
<evidence type="ECO:0000256" key="3">
    <source>
        <dbReference type="ARBA" id="ARBA00022664"/>
    </source>
</evidence>
<feature type="region of interest" description="Disordered" evidence="6">
    <location>
        <begin position="539"/>
        <end position="590"/>
    </location>
</feature>
<feature type="compositionally biased region" description="Basic and acidic residues" evidence="6">
    <location>
        <begin position="576"/>
        <end position="590"/>
    </location>
</feature>
<comment type="similarity">
    <text evidence="2">Belongs to the SNU66/SART1 family.</text>
</comment>
<evidence type="ECO:0008006" key="9">
    <source>
        <dbReference type="Google" id="ProtNLM"/>
    </source>
</evidence>
<keyword evidence="5" id="KW-0539">Nucleus</keyword>
<dbReference type="AlphaFoldDB" id="A0A507C1E1"/>
<feature type="compositionally biased region" description="Basic and acidic residues" evidence="6">
    <location>
        <begin position="33"/>
        <end position="54"/>
    </location>
</feature>
<keyword evidence="4" id="KW-0508">mRNA splicing</keyword>
<accession>A0A507C1E1</accession>
<dbReference type="GeneID" id="42005295"/>
<feature type="compositionally biased region" description="Basic and acidic residues" evidence="6">
    <location>
        <begin position="512"/>
        <end position="526"/>
    </location>
</feature>
<evidence type="ECO:0000256" key="6">
    <source>
        <dbReference type="SAM" id="MobiDB-lite"/>
    </source>
</evidence>
<evidence type="ECO:0000256" key="1">
    <source>
        <dbReference type="ARBA" id="ARBA00004123"/>
    </source>
</evidence>
<feature type="compositionally biased region" description="Acidic residues" evidence="6">
    <location>
        <begin position="470"/>
        <end position="482"/>
    </location>
</feature>
<feature type="region of interest" description="Disordered" evidence="6">
    <location>
        <begin position="762"/>
        <end position="812"/>
    </location>
</feature>
<feature type="region of interest" description="Disordered" evidence="6">
    <location>
        <begin position="271"/>
        <end position="342"/>
    </location>
</feature>
<evidence type="ECO:0000256" key="5">
    <source>
        <dbReference type="ARBA" id="ARBA00023242"/>
    </source>
</evidence>
<dbReference type="STRING" id="1806994.A0A507C1E1"/>
<proteinExistence type="inferred from homology"/>
<reference evidence="7 8" key="1">
    <citation type="journal article" date="2019" name="Sci. Rep.">
        <title>Comparative genomics of chytrid fungi reveal insights into the obligate biotrophic and pathogenic lifestyle of Synchytrium endobioticum.</title>
        <authorList>
            <person name="van de Vossenberg B.T.L.H."/>
            <person name="Warris S."/>
            <person name="Nguyen H.D.T."/>
            <person name="van Gent-Pelzer M.P.E."/>
            <person name="Joly D.L."/>
            <person name="van de Geest H.C."/>
            <person name="Bonants P.J.M."/>
            <person name="Smith D.S."/>
            <person name="Levesque C.A."/>
            <person name="van der Lee T.A.J."/>
        </authorList>
    </citation>
    <scope>NUCLEOTIDE SEQUENCE [LARGE SCALE GENOMIC DNA]</scope>
    <source>
        <strain evidence="7 8">JEL517</strain>
    </source>
</reference>
<evidence type="ECO:0000256" key="2">
    <source>
        <dbReference type="ARBA" id="ARBA00006076"/>
    </source>
</evidence>
<dbReference type="RefSeq" id="XP_031024008.1">
    <property type="nucleotide sequence ID" value="XM_031169998.1"/>
</dbReference>
<sequence>MADDGTEISMSFEETNALRIKLGLKPLEPGKGSNKDKEAAENYEKARDAEREKATSIAAKDSIEASKNRRKLRQKLSGPTLADDADLDDTLAWVQRSAKKREVELAKRKERELEELDQDAIKDYTASDLSGLRVGHDLEDFTDGGEKILVLKDSTIEENEEEGDELLSVAIADSERTRKNLENKRKKKAYTGFEDDEESLTLGTRKNILSQYDEDDEQATRSGFFIADKGGINIVDEETRRNQIAERLKANSISLSQDKMREIKDYYTPEEEASLLAFKKPNDKKKKSKKPKSTRKRDNDDDSIPSAVVQGSNMTDDMDVDEERPKTFTYSNRDANIDGTNFVDDDDLQMELARARRVNMKMRPKLSEEEIAKMAREAEAEEAQQEIKQEGNGGGMILSDTSEFVRTLSTAPAFQPNIKREVKREEVEPTHTPQPPINTQPSHKPSQQWAEVDMDVDQEEPSINGSTMMEVEEEREEGELEPNIEEFEEPLVSSGLAATIALLSQKGLVQKTDSDSIEKERKGRDRMVWMNEQRKKEKLKEIEKEKKRIANRANNEANKKKGQSGGQTYYDEDDEYNRKEAESRAEERSRLREIDERFKDYKPVVDLKYHDEFGRTLTPKEAFKTLSHQFHGVKPGKMKTEKKLAKIAQELKEKAMPTSDTPLGTAAALLDRQQQTGSAYITLQVGNRAVMPSDTPLAKKDVAVKPPKKKAAGVLASKKTVGGSASVHASGWVDNMVQDQSNEGERIGPVLMATTVPVIAATSLSSSASNKGREKVAFGLGKRKQIAHDDGVASGSGGGDEGSPAKKMKQEQ</sequence>
<feature type="region of interest" description="Disordered" evidence="6">
    <location>
        <begin position="506"/>
        <end position="526"/>
    </location>
</feature>
<protein>
    <recommendedName>
        <fullName evidence="9">SART-1 protein</fullName>
    </recommendedName>
</protein>
<dbReference type="PANTHER" id="PTHR14152:SF5">
    <property type="entry name" value="U4_U6.U5 TRI-SNRNP-ASSOCIATED PROTEIN 1"/>
    <property type="match status" value="1"/>
</dbReference>
<comment type="caution">
    <text evidence="7">The sequence shown here is derived from an EMBL/GenBank/DDBJ whole genome shotgun (WGS) entry which is preliminary data.</text>
</comment>
<keyword evidence="8" id="KW-1185">Reference proteome</keyword>
<dbReference type="Proteomes" id="UP000319731">
    <property type="component" value="Unassembled WGS sequence"/>
</dbReference>
<dbReference type="Pfam" id="PF19252">
    <property type="entry name" value="HIND"/>
    <property type="match status" value="1"/>
</dbReference>
<dbReference type="GO" id="GO:0046540">
    <property type="term" value="C:U4/U6 x U5 tri-snRNP complex"/>
    <property type="evidence" value="ECO:0007669"/>
    <property type="project" value="InterPro"/>
</dbReference>
<evidence type="ECO:0000313" key="7">
    <source>
        <dbReference type="EMBL" id="TPX32879.1"/>
    </source>
</evidence>
<comment type="subcellular location">
    <subcellularLocation>
        <location evidence="1">Nucleus</location>
    </subcellularLocation>
</comment>
<keyword evidence="3" id="KW-0507">mRNA processing</keyword>
<dbReference type="GO" id="GO:0000481">
    <property type="term" value="P:maturation of 5S rRNA"/>
    <property type="evidence" value="ECO:0007669"/>
    <property type="project" value="TreeGrafter"/>
</dbReference>
<dbReference type="OrthoDB" id="5583at2759"/>
<dbReference type="EMBL" id="QEAO01000025">
    <property type="protein sequence ID" value="TPX32879.1"/>
    <property type="molecule type" value="Genomic_DNA"/>
</dbReference>
<feature type="region of interest" description="Disordered" evidence="6">
    <location>
        <begin position="376"/>
        <end position="398"/>
    </location>
</feature>
<organism evidence="7 8">
    <name type="scientific">Synchytrium microbalum</name>
    <dbReference type="NCBI Taxonomy" id="1806994"/>
    <lineage>
        <taxon>Eukaryota</taxon>
        <taxon>Fungi</taxon>
        <taxon>Fungi incertae sedis</taxon>
        <taxon>Chytridiomycota</taxon>
        <taxon>Chytridiomycota incertae sedis</taxon>
        <taxon>Chytridiomycetes</taxon>
        <taxon>Synchytriales</taxon>
        <taxon>Synchytriaceae</taxon>
        <taxon>Synchytrium</taxon>
    </lineage>
</organism>
<dbReference type="InterPro" id="IPR045347">
    <property type="entry name" value="HIND"/>
</dbReference>
<dbReference type="GO" id="GO:0045292">
    <property type="term" value="P:mRNA cis splicing, via spliceosome"/>
    <property type="evidence" value="ECO:0007669"/>
    <property type="project" value="TreeGrafter"/>
</dbReference>
<feature type="compositionally biased region" description="Basic and acidic residues" evidence="6">
    <location>
        <begin position="539"/>
        <end position="548"/>
    </location>
</feature>
<feature type="compositionally biased region" description="Basic residues" evidence="6">
    <location>
        <begin position="282"/>
        <end position="295"/>
    </location>
</feature>
<dbReference type="PANTHER" id="PTHR14152">
    <property type="entry name" value="SQUAMOUS CELL CARCINOMA ANTIGEN RECOGNISED BY CYTOTOXIC T LYMPHOCYTES"/>
    <property type="match status" value="1"/>
</dbReference>
<name>A0A507C1E1_9FUNG</name>
<feature type="region of interest" description="Disordered" evidence="6">
    <location>
        <begin position="410"/>
        <end position="482"/>
    </location>
</feature>
<feature type="compositionally biased region" description="Basic and acidic residues" evidence="6">
    <location>
        <begin position="418"/>
        <end position="429"/>
    </location>
</feature>
<gene>
    <name evidence="7" type="ORF">SmJEL517_g04070</name>
</gene>
<dbReference type="InterPro" id="IPR005011">
    <property type="entry name" value="SNU66/SART1"/>
</dbReference>
<feature type="compositionally biased region" description="Polar residues" evidence="6">
    <location>
        <begin position="439"/>
        <end position="449"/>
    </location>
</feature>